<feature type="domain" description="RRM" evidence="4">
    <location>
        <begin position="28"/>
        <end position="106"/>
    </location>
</feature>
<dbReference type="PROSITE" id="PS50102">
    <property type="entry name" value="RRM"/>
    <property type="match status" value="1"/>
</dbReference>
<feature type="region of interest" description="Disordered" evidence="3">
    <location>
        <begin position="1"/>
        <end position="24"/>
    </location>
</feature>
<evidence type="ECO:0000259" key="4">
    <source>
        <dbReference type="PROSITE" id="PS50102"/>
    </source>
</evidence>
<protein>
    <recommendedName>
        <fullName evidence="4">RRM domain-containing protein</fullName>
    </recommendedName>
</protein>
<dbReference type="GO" id="GO:0005730">
    <property type="term" value="C:nucleolus"/>
    <property type="evidence" value="ECO:0007669"/>
    <property type="project" value="TreeGrafter"/>
</dbReference>
<dbReference type="PANTHER" id="PTHR23236:SF51">
    <property type="entry name" value="NUCLEOLAR PROTEIN 6"/>
    <property type="match status" value="1"/>
</dbReference>
<accession>A0A0P4WGI1</accession>
<name>A0A0P4WGI1_SCYOL</name>
<evidence type="ECO:0000256" key="1">
    <source>
        <dbReference type="ARBA" id="ARBA00022884"/>
    </source>
</evidence>
<dbReference type="SUPFAM" id="SSF54928">
    <property type="entry name" value="RNA-binding domain, RBD"/>
    <property type="match status" value="1"/>
</dbReference>
<keyword evidence="1 2" id="KW-0694">RNA-binding</keyword>
<dbReference type="InterPro" id="IPR035979">
    <property type="entry name" value="RBD_domain_sf"/>
</dbReference>
<reference evidence="5" key="1">
    <citation type="submission" date="2015-09" db="EMBL/GenBank/DDBJ databases">
        <title>Scylla olivacea transcriptome.</title>
        <authorList>
            <person name="Ikhwanuddin M."/>
        </authorList>
    </citation>
    <scope>NUCLEOTIDE SEQUENCE</scope>
</reference>
<dbReference type="SMART" id="SM00360">
    <property type="entry name" value="RRM"/>
    <property type="match status" value="1"/>
</dbReference>
<dbReference type="PANTHER" id="PTHR23236">
    <property type="entry name" value="EUKARYOTIC TRANSLATION INITIATION FACTOR 4B/4H"/>
    <property type="match status" value="1"/>
</dbReference>
<evidence type="ECO:0000256" key="2">
    <source>
        <dbReference type="PROSITE-ProRule" id="PRU00176"/>
    </source>
</evidence>
<dbReference type="GO" id="GO:0019843">
    <property type="term" value="F:rRNA binding"/>
    <property type="evidence" value="ECO:0007669"/>
    <property type="project" value="TreeGrafter"/>
</dbReference>
<evidence type="ECO:0000256" key="3">
    <source>
        <dbReference type="SAM" id="MobiDB-lite"/>
    </source>
</evidence>
<dbReference type="InterPro" id="IPR012677">
    <property type="entry name" value="Nucleotide-bd_a/b_plait_sf"/>
</dbReference>
<proteinExistence type="predicted"/>
<dbReference type="Pfam" id="PF00076">
    <property type="entry name" value="RRM_1"/>
    <property type="match status" value="1"/>
</dbReference>
<dbReference type="GO" id="GO:0042274">
    <property type="term" value="P:ribosomal small subunit biogenesis"/>
    <property type="evidence" value="ECO:0007669"/>
    <property type="project" value="TreeGrafter"/>
</dbReference>
<dbReference type="EMBL" id="GDRN01049168">
    <property type="protein sequence ID" value="JAI66597.1"/>
    <property type="molecule type" value="Transcribed_RNA"/>
</dbReference>
<evidence type="ECO:0000313" key="5">
    <source>
        <dbReference type="EMBL" id="JAI66597.1"/>
    </source>
</evidence>
<dbReference type="AlphaFoldDB" id="A0A0P4WGI1"/>
<dbReference type="InterPro" id="IPR000504">
    <property type="entry name" value="RRM_dom"/>
</dbReference>
<dbReference type="Gene3D" id="3.30.70.330">
    <property type="match status" value="1"/>
</dbReference>
<sequence length="141" mass="16173">MKAEKKKAGDAGDKSESKKKQQQPEKKYVLFLGNLPFELTDDEVREHFKVVGDNIVRVTLMQLKKSGKGKGYGFIEFKDAAAYNKALKLNLSQLKDRKINVQFTTPGKNTKTRKAFMKNKTKKLLGQMKGKKVKKEKRRTH</sequence>
<organism evidence="5">
    <name type="scientific">Scylla olivacea</name>
    <name type="common">Orange mud crab</name>
    <name type="synonym">Cancer olivacea</name>
    <dbReference type="NCBI Taxonomy" id="85551"/>
    <lineage>
        <taxon>Eukaryota</taxon>
        <taxon>Metazoa</taxon>
        <taxon>Ecdysozoa</taxon>
        <taxon>Arthropoda</taxon>
        <taxon>Crustacea</taxon>
        <taxon>Multicrustacea</taxon>
        <taxon>Malacostraca</taxon>
        <taxon>Eumalacostraca</taxon>
        <taxon>Eucarida</taxon>
        <taxon>Decapoda</taxon>
        <taxon>Pleocyemata</taxon>
        <taxon>Brachyura</taxon>
        <taxon>Eubrachyura</taxon>
        <taxon>Portunoidea</taxon>
        <taxon>Portunidae</taxon>
        <taxon>Portuninae</taxon>
        <taxon>Scylla</taxon>
    </lineage>
</organism>